<name>A0A858R7Y6_9PROT</name>
<reference evidence="1" key="1">
    <citation type="submission" date="2020-04" db="EMBL/GenBank/DDBJ databases">
        <title>A desert anoxygenic phototrophic bacterium fixes CO2 using RubisCO under aerobic conditions.</title>
        <authorList>
            <person name="Tang K."/>
        </authorList>
    </citation>
    <scope>NUCLEOTIDE SEQUENCE [LARGE SCALE GENOMIC DNA]</scope>
    <source>
        <strain evidence="1">MIMtkB3</strain>
    </source>
</reference>
<dbReference type="Proteomes" id="UP000501891">
    <property type="component" value="Chromosome"/>
</dbReference>
<dbReference type="InterPro" id="IPR021473">
    <property type="entry name" value="DUF3126"/>
</dbReference>
<accession>A0A858R7Y6</accession>
<proteinExistence type="predicted"/>
<sequence length="77" mass="8505">MTPNEIARLQAYLRKTFGNEKVTVNPPAKKGQPVEVTLGDEFIGTLYRDEDEGEVSYTFSMSILEEDLPAAAPTKGK</sequence>
<dbReference type="KEGG" id="acru:HHL28_09815"/>
<dbReference type="EMBL" id="CP051775">
    <property type="protein sequence ID" value="QJE73352.1"/>
    <property type="molecule type" value="Genomic_DNA"/>
</dbReference>
<keyword evidence="2" id="KW-1185">Reference proteome</keyword>
<dbReference type="AlphaFoldDB" id="A0A858R7Y6"/>
<organism evidence="1 2">
    <name type="scientific">Aerophototrophica crusticola</name>
    <dbReference type="NCBI Taxonomy" id="1709002"/>
    <lineage>
        <taxon>Bacteria</taxon>
        <taxon>Pseudomonadati</taxon>
        <taxon>Pseudomonadota</taxon>
        <taxon>Alphaproteobacteria</taxon>
        <taxon>Rhodospirillales</taxon>
        <taxon>Rhodospirillaceae</taxon>
        <taxon>Aerophototrophica</taxon>
    </lineage>
</organism>
<gene>
    <name evidence="1" type="ORF">HHL28_09815</name>
</gene>
<dbReference type="Pfam" id="PF11324">
    <property type="entry name" value="DUF3126"/>
    <property type="match status" value="1"/>
</dbReference>
<evidence type="ECO:0000313" key="1">
    <source>
        <dbReference type="EMBL" id="QJE73352.1"/>
    </source>
</evidence>
<evidence type="ECO:0000313" key="2">
    <source>
        <dbReference type="Proteomes" id="UP000501891"/>
    </source>
</evidence>
<protein>
    <submittedName>
        <fullName evidence="1">DUF3126 family protein</fullName>
    </submittedName>
</protein>